<dbReference type="InterPro" id="IPR003180">
    <property type="entry name" value="MPG"/>
</dbReference>
<gene>
    <name evidence="6" type="ORF">GWO12_10235</name>
</gene>
<dbReference type="NCBIfam" id="NF002003">
    <property type="entry name" value="PRK00802.1-3"/>
    <property type="match status" value="1"/>
</dbReference>
<sequence length="210" mass="23258">MRRYVSRANRPLPAGFFDRDAPVVARELLGALLVSDCGASRCIGRIVETEAYPGPHDPASHAAAAVGHTERNDPMYGPPGSAYLHLNFGIHWCLNVVVGSEGYPAAVLIRALEPVEGIEAMRQRRDRRRDRELTSGPARLTQALAVGPHLQRHPLQRPPLVITPGTKVPESALVRTTRVGISRGADREWRYYDRRSRYVSRRDRAAEIGG</sequence>
<dbReference type="AlphaFoldDB" id="A0AAE4Z8Y1"/>
<dbReference type="EMBL" id="JAACAK010000083">
    <property type="protein sequence ID" value="NIR75469.1"/>
    <property type="molecule type" value="Genomic_DNA"/>
</dbReference>
<evidence type="ECO:0000313" key="7">
    <source>
        <dbReference type="Proteomes" id="UP000702544"/>
    </source>
</evidence>
<protein>
    <recommendedName>
        <fullName evidence="5">Putative 3-methyladenine DNA glycosylase</fullName>
        <ecNumber evidence="5">3.2.2.-</ecNumber>
    </recommendedName>
</protein>
<evidence type="ECO:0000313" key="6">
    <source>
        <dbReference type="EMBL" id="NIR75469.1"/>
    </source>
</evidence>
<dbReference type="GO" id="GO:0006284">
    <property type="term" value="P:base-excision repair"/>
    <property type="evidence" value="ECO:0007669"/>
    <property type="project" value="InterPro"/>
</dbReference>
<proteinExistence type="inferred from homology"/>
<dbReference type="InterPro" id="IPR036995">
    <property type="entry name" value="MPG_sf"/>
</dbReference>
<dbReference type="EC" id="3.2.2.-" evidence="5"/>
<evidence type="ECO:0000256" key="5">
    <source>
        <dbReference type="HAMAP-Rule" id="MF_00527"/>
    </source>
</evidence>
<dbReference type="PANTHER" id="PTHR10429:SF0">
    <property type="entry name" value="DNA-3-METHYLADENINE GLYCOSYLASE"/>
    <property type="match status" value="1"/>
</dbReference>
<keyword evidence="3 5" id="KW-0378">Hydrolase</keyword>
<dbReference type="InterPro" id="IPR011034">
    <property type="entry name" value="Formyl_transferase-like_C_sf"/>
</dbReference>
<dbReference type="PANTHER" id="PTHR10429">
    <property type="entry name" value="DNA-3-METHYLADENINE GLYCOSYLASE"/>
    <property type="match status" value="1"/>
</dbReference>
<keyword evidence="2 5" id="KW-0227">DNA damage</keyword>
<dbReference type="FunFam" id="3.10.300.10:FF:000001">
    <property type="entry name" value="Putative 3-methyladenine DNA glycosylase"/>
    <property type="match status" value="1"/>
</dbReference>
<dbReference type="Gene3D" id="3.10.300.10">
    <property type="entry name" value="Methylpurine-DNA glycosylase (MPG)"/>
    <property type="match status" value="1"/>
</dbReference>
<dbReference type="GO" id="GO:0003677">
    <property type="term" value="F:DNA binding"/>
    <property type="evidence" value="ECO:0007669"/>
    <property type="project" value="InterPro"/>
</dbReference>
<dbReference type="GO" id="GO:0003905">
    <property type="term" value="F:alkylbase DNA N-glycosylase activity"/>
    <property type="evidence" value="ECO:0007669"/>
    <property type="project" value="InterPro"/>
</dbReference>
<dbReference type="NCBIfam" id="TIGR00567">
    <property type="entry name" value="3mg"/>
    <property type="match status" value="1"/>
</dbReference>
<keyword evidence="6" id="KW-0326">Glycosidase</keyword>
<dbReference type="Pfam" id="PF02245">
    <property type="entry name" value="Pur_DNA_glyco"/>
    <property type="match status" value="1"/>
</dbReference>
<name>A0AAE4Z8Y1_9BACT</name>
<reference evidence="6 7" key="1">
    <citation type="submission" date="2020-01" db="EMBL/GenBank/DDBJ databases">
        <title>Genomes assembled from Gulf of Kutch pelagic sediment metagenomes.</title>
        <authorList>
            <person name="Chandrashekar M."/>
            <person name="Mahajan M.S."/>
            <person name="Dave K.J."/>
            <person name="Vatsa P."/>
            <person name="Nathani N.M."/>
        </authorList>
    </citation>
    <scope>NUCLEOTIDE SEQUENCE [LARGE SCALE GENOMIC DNA]</scope>
    <source>
        <strain evidence="6">KS3-K002</strain>
    </source>
</reference>
<keyword evidence="4 5" id="KW-0234">DNA repair</keyword>
<evidence type="ECO:0000256" key="3">
    <source>
        <dbReference type="ARBA" id="ARBA00022801"/>
    </source>
</evidence>
<evidence type="ECO:0000256" key="1">
    <source>
        <dbReference type="ARBA" id="ARBA00009232"/>
    </source>
</evidence>
<evidence type="ECO:0000256" key="4">
    <source>
        <dbReference type="ARBA" id="ARBA00023204"/>
    </source>
</evidence>
<dbReference type="SUPFAM" id="SSF50486">
    <property type="entry name" value="FMT C-terminal domain-like"/>
    <property type="match status" value="1"/>
</dbReference>
<organism evidence="6 7">
    <name type="scientific">Candidatus Kutchimonas denitrificans</name>
    <dbReference type="NCBI Taxonomy" id="3056748"/>
    <lineage>
        <taxon>Bacteria</taxon>
        <taxon>Pseudomonadati</taxon>
        <taxon>Gemmatimonadota</taxon>
        <taxon>Gemmatimonadia</taxon>
        <taxon>Candidatus Palauibacterales</taxon>
        <taxon>Candidatus Palauibacteraceae</taxon>
        <taxon>Candidatus Kutchimonas</taxon>
    </lineage>
</organism>
<dbReference type="HAMAP" id="MF_00527">
    <property type="entry name" value="3MGH"/>
    <property type="match status" value="1"/>
</dbReference>
<evidence type="ECO:0000256" key="2">
    <source>
        <dbReference type="ARBA" id="ARBA00022763"/>
    </source>
</evidence>
<comment type="similarity">
    <text evidence="1 5">Belongs to the DNA glycosylase MPG family.</text>
</comment>
<dbReference type="Proteomes" id="UP000702544">
    <property type="component" value="Unassembled WGS sequence"/>
</dbReference>
<dbReference type="CDD" id="cd00540">
    <property type="entry name" value="AAG"/>
    <property type="match status" value="1"/>
</dbReference>
<accession>A0AAE4Z8Y1</accession>
<comment type="caution">
    <text evidence="6">The sequence shown here is derived from an EMBL/GenBank/DDBJ whole genome shotgun (WGS) entry which is preliminary data.</text>
</comment>